<dbReference type="InterPro" id="IPR011991">
    <property type="entry name" value="ArsR-like_HTH"/>
</dbReference>
<sequence length="167" mass="18024">MQRNQPSSDEQSDRDTEDFVSALLTASRALVGVSARSLADVEDTVTPTQFRALVVLAADGDGTLSRLAARLGVNASTAQRQVERLVRDGLVDRRENPQDRREVSIALTSHGSRLVDAVTSRRRAAIARIVRDMPDTDRGALIAALEAFATAADEPTAGPDHAHRLGW</sequence>
<dbReference type="InterPro" id="IPR039422">
    <property type="entry name" value="MarR/SlyA-like"/>
</dbReference>
<dbReference type="InterPro" id="IPR000835">
    <property type="entry name" value="HTH_MarR-typ"/>
</dbReference>
<dbReference type="InterPro" id="IPR023187">
    <property type="entry name" value="Tscrpt_reg_MarR-type_CS"/>
</dbReference>
<dbReference type="Pfam" id="PF12802">
    <property type="entry name" value="MarR_2"/>
    <property type="match status" value="1"/>
</dbReference>
<keyword evidence="3" id="KW-0804">Transcription</keyword>
<dbReference type="SUPFAM" id="SSF46785">
    <property type="entry name" value="Winged helix' DNA-binding domain"/>
    <property type="match status" value="1"/>
</dbReference>
<dbReference type="PROSITE" id="PS01117">
    <property type="entry name" value="HTH_MARR_1"/>
    <property type="match status" value="1"/>
</dbReference>
<dbReference type="PRINTS" id="PR00598">
    <property type="entry name" value="HTHMARR"/>
</dbReference>
<keyword evidence="2 5" id="KW-0238">DNA-binding</keyword>
<evidence type="ECO:0000313" key="6">
    <source>
        <dbReference type="Proteomes" id="UP000571817"/>
    </source>
</evidence>
<organism evidence="5 6">
    <name type="scientific">Allobranchiibius huperziae</name>
    <dbReference type="NCBI Taxonomy" id="1874116"/>
    <lineage>
        <taxon>Bacteria</taxon>
        <taxon>Bacillati</taxon>
        <taxon>Actinomycetota</taxon>
        <taxon>Actinomycetes</taxon>
        <taxon>Micrococcales</taxon>
        <taxon>Dermacoccaceae</taxon>
        <taxon>Allobranchiibius</taxon>
    </lineage>
</organism>
<reference evidence="5 6" key="1">
    <citation type="submission" date="2020-07" db="EMBL/GenBank/DDBJ databases">
        <title>Sequencing the genomes of 1000 actinobacteria strains.</title>
        <authorList>
            <person name="Klenk H.-P."/>
        </authorList>
    </citation>
    <scope>NUCLEOTIDE SEQUENCE [LARGE SCALE GENOMIC DNA]</scope>
    <source>
        <strain evidence="5 6">DSM 29531</strain>
    </source>
</reference>
<keyword evidence="6" id="KW-1185">Reference proteome</keyword>
<comment type="caution">
    <text evidence="5">The sequence shown here is derived from an EMBL/GenBank/DDBJ whole genome shotgun (WGS) entry which is preliminary data.</text>
</comment>
<gene>
    <name evidence="5" type="ORF">HNR15_001519</name>
</gene>
<proteinExistence type="predicted"/>
<dbReference type="PANTHER" id="PTHR33164">
    <property type="entry name" value="TRANSCRIPTIONAL REGULATOR, MARR FAMILY"/>
    <property type="match status" value="1"/>
</dbReference>
<accession>A0A853DAL5</accession>
<dbReference type="Proteomes" id="UP000571817">
    <property type="component" value="Unassembled WGS sequence"/>
</dbReference>
<dbReference type="SMART" id="SM00347">
    <property type="entry name" value="HTH_MARR"/>
    <property type="match status" value="1"/>
</dbReference>
<dbReference type="CDD" id="cd00090">
    <property type="entry name" value="HTH_ARSR"/>
    <property type="match status" value="1"/>
</dbReference>
<evidence type="ECO:0000256" key="3">
    <source>
        <dbReference type="ARBA" id="ARBA00023163"/>
    </source>
</evidence>
<keyword evidence="1" id="KW-0805">Transcription regulation</keyword>
<feature type="domain" description="HTH marR-type" evidence="4">
    <location>
        <begin position="16"/>
        <end position="150"/>
    </location>
</feature>
<evidence type="ECO:0000256" key="2">
    <source>
        <dbReference type="ARBA" id="ARBA00023125"/>
    </source>
</evidence>
<dbReference type="InterPro" id="IPR036388">
    <property type="entry name" value="WH-like_DNA-bd_sf"/>
</dbReference>
<evidence type="ECO:0000313" key="5">
    <source>
        <dbReference type="EMBL" id="NYJ74556.1"/>
    </source>
</evidence>
<dbReference type="RefSeq" id="WP_179480522.1">
    <property type="nucleotide sequence ID" value="NZ_JACCFW010000001.1"/>
</dbReference>
<dbReference type="Gene3D" id="1.10.10.10">
    <property type="entry name" value="Winged helix-like DNA-binding domain superfamily/Winged helix DNA-binding domain"/>
    <property type="match status" value="1"/>
</dbReference>
<dbReference type="PANTHER" id="PTHR33164:SF94">
    <property type="entry name" value="TRANSCRIPTIONAL REGULATORY PROTEIN-RELATED"/>
    <property type="match status" value="1"/>
</dbReference>
<dbReference type="GO" id="GO:0003700">
    <property type="term" value="F:DNA-binding transcription factor activity"/>
    <property type="evidence" value="ECO:0007669"/>
    <property type="project" value="InterPro"/>
</dbReference>
<dbReference type="PROSITE" id="PS50995">
    <property type="entry name" value="HTH_MARR_2"/>
    <property type="match status" value="1"/>
</dbReference>
<name>A0A853DAL5_9MICO</name>
<dbReference type="GO" id="GO:0006950">
    <property type="term" value="P:response to stress"/>
    <property type="evidence" value="ECO:0007669"/>
    <property type="project" value="TreeGrafter"/>
</dbReference>
<evidence type="ECO:0000256" key="1">
    <source>
        <dbReference type="ARBA" id="ARBA00023015"/>
    </source>
</evidence>
<protein>
    <submittedName>
        <fullName evidence="5">DNA-binding MarR family transcriptional regulator</fullName>
    </submittedName>
</protein>
<dbReference type="EMBL" id="JACCFW010000001">
    <property type="protein sequence ID" value="NYJ74556.1"/>
    <property type="molecule type" value="Genomic_DNA"/>
</dbReference>
<dbReference type="InterPro" id="IPR036390">
    <property type="entry name" value="WH_DNA-bd_sf"/>
</dbReference>
<dbReference type="GO" id="GO:0003677">
    <property type="term" value="F:DNA binding"/>
    <property type="evidence" value="ECO:0007669"/>
    <property type="project" value="UniProtKB-KW"/>
</dbReference>
<dbReference type="AlphaFoldDB" id="A0A853DAL5"/>
<evidence type="ECO:0000259" key="4">
    <source>
        <dbReference type="PROSITE" id="PS50995"/>
    </source>
</evidence>